<proteinExistence type="predicted"/>
<feature type="region of interest" description="Disordered" evidence="1">
    <location>
        <begin position="308"/>
        <end position="328"/>
    </location>
</feature>
<dbReference type="InterPro" id="IPR000415">
    <property type="entry name" value="Nitroreductase-like"/>
</dbReference>
<dbReference type="Gene3D" id="3.40.109.10">
    <property type="entry name" value="NADH Oxidase"/>
    <property type="match status" value="1"/>
</dbReference>
<dbReference type="EMBL" id="CP092488">
    <property type="protein sequence ID" value="UMB70896.1"/>
    <property type="molecule type" value="Genomic_DNA"/>
</dbReference>
<organism evidence="2 3">
    <name type="scientific">Mycobacterium paraterrae</name>
    <dbReference type="NCBI Taxonomy" id="577492"/>
    <lineage>
        <taxon>Bacteria</taxon>
        <taxon>Bacillati</taxon>
        <taxon>Actinomycetota</taxon>
        <taxon>Actinomycetes</taxon>
        <taxon>Mycobacteriales</taxon>
        <taxon>Mycobacteriaceae</taxon>
        <taxon>Mycobacterium</taxon>
    </lineage>
</organism>
<evidence type="ECO:0000313" key="2">
    <source>
        <dbReference type="EMBL" id="UMB70896.1"/>
    </source>
</evidence>
<dbReference type="Proteomes" id="UP001055336">
    <property type="component" value="Chromosome"/>
</dbReference>
<gene>
    <name evidence="2" type="ORF">MKK62_06305</name>
</gene>
<dbReference type="RefSeq" id="WP_240262654.1">
    <property type="nucleotide sequence ID" value="NZ_CP092488.2"/>
</dbReference>
<protein>
    <submittedName>
        <fullName evidence="2">NAD(P)H nitroreductase</fullName>
    </submittedName>
</protein>
<evidence type="ECO:0000313" key="3">
    <source>
        <dbReference type="Proteomes" id="UP001055336"/>
    </source>
</evidence>
<evidence type="ECO:0000256" key="1">
    <source>
        <dbReference type="SAM" id="MobiDB-lite"/>
    </source>
</evidence>
<name>A0ABY3VS21_9MYCO</name>
<reference evidence="2" key="1">
    <citation type="submission" date="2022-08" db="EMBL/GenBank/DDBJ databases">
        <title>Whole genome sequencing of non-tuberculosis mycobacteria type-strains.</title>
        <authorList>
            <person name="Igarashi Y."/>
            <person name="Osugi A."/>
            <person name="Mitarai S."/>
        </authorList>
    </citation>
    <scope>NUCLEOTIDE SEQUENCE</scope>
    <source>
        <strain evidence="2">DSM 45127</strain>
    </source>
</reference>
<dbReference type="SUPFAM" id="SSF55469">
    <property type="entry name" value="FMN-dependent nitroreductase-like"/>
    <property type="match status" value="2"/>
</dbReference>
<dbReference type="PANTHER" id="PTHR23026:SF123">
    <property type="entry name" value="NAD(P)H NITROREDUCTASE RV3131-RELATED"/>
    <property type="match status" value="1"/>
</dbReference>
<dbReference type="PANTHER" id="PTHR23026">
    <property type="entry name" value="NADPH NITROREDUCTASE"/>
    <property type="match status" value="1"/>
</dbReference>
<sequence length="328" mass="35463">MPTTTIDSAVIHDAVNSACRAPSLHNSQPWQWVYSGGELRLFLDSSRVMDTDQSAREALIGCGAALDHLRAAAAAAGWQAVVDRFPNSDRPDHLASIDFRPADFTTARDRLLADAIWTRCTDRLPFSAPTNWPSISASWTKEAVGTAVHLDSIPEAGVPTLTEAAQMAESLRLYDGAYHAELGWWTAPFEKAEGIPHSSLVTAAESDRVGVERLFPVIHGGERRTEISEDRAVILLLSTDADGRADAVATGEALSATLLHWTAAGLASCTVTHLTELPATRDVIRSLVPAATVPQVLIRLGLVPLTERTPKPTPRRPLSEVLRTRAFD</sequence>
<keyword evidence="3" id="KW-1185">Reference proteome</keyword>
<dbReference type="NCBIfam" id="NF047509">
    <property type="entry name" value="Rv3131_FMN_oxido"/>
    <property type="match status" value="1"/>
</dbReference>
<dbReference type="InterPro" id="IPR050627">
    <property type="entry name" value="Nitroreductase/BluB"/>
</dbReference>
<accession>A0ABY3VS21</accession>